<accession>A0A2N5TWL3</accession>
<sequence length="138" mass="15787">MSSSEKYHVPKLTADKFVDWMVKMKSVLEAKELYQLVLGKEPTKVRGEDGKVYEVNQLLRLDKAHALIINWVHSSISGRVRKDGGDDNPQKLWKNILDFGASKTEANVFKAWYCLMHLPLQSNDVLGDKYEGSTFSRE</sequence>
<evidence type="ECO:0000313" key="1">
    <source>
        <dbReference type="EMBL" id="PLW29837.1"/>
    </source>
</evidence>
<dbReference type="Proteomes" id="UP000235388">
    <property type="component" value="Unassembled WGS sequence"/>
</dbReference>
<keyword evidence="2" id="KW-1185">Reference proteome</keyword>
<dbReference type="EMBL" id="PGCJ01000397">
    <property type="protein sequence ID" value="PLW29837.1"/>
    <property type="molecule type" value="Genomic_DNA"/>
</dbReference>
<proteinExistence type="predicted"/>
<name>A0A2N5TWL3_9BASI</name>
<dbReference type="AlphaFoldDB" id="A0A2N5TWL3"/>
<organism evidence="1 2">
    <name type="scientific">Puccinia coronata f. sp. avenae</name>
    <dbReference type="NCBI Taxonomy" id="200324"/>
    <lineage>
        <taxon>Eukaryota</taxon>
        <taxon>Fungi</taxon>
        <taxon>Dikarya</taxon>
        <taxon>Basidiomycota</taxon>
        <taxon>Pucciniomycotina</taxon>
        <taxon>Pucciniomycetes</taxon>
        <taxon>Pucciniales</taxon>
        <taxon>Pucciniaceae</taxon>
        <taxon>Puccinia</taxon>
    </lineage>
</organism>
<comment type="caution">
    <text evidence="1">The sequence shown here is derived from an EMBL/GenBank/DDBJ whole genome shotgun (WGS) entry which is preliminary data.</text>
</comment>
<protein>
    <submittedName>
        <fullName evidence="1">Uncharacterized protein</fullName>
    </submittedName>
</protein>
<gene>
    <name evidence="1" type="ORF">PCANC_20138</name>
</gene>
<dbReference type="STRING" id="200324.A0A2N5TWL3"/>
<dbReference type="OrthoDB" id="2504565at2759"/>
<evidence type="ECO:0000313" key="2">
    <source>
        <dbReference type="Proteomes" id="UP000235388"/>
    </source>
</evidence>
<reference evidence="1 2" key="1">
    <citation type="submission" date="2017-11" db="EMBL/GenBank/DDBJ databases">
        <title>De novo assembly and phasing of dikaryotic genomes from two isolates of Puccinia coronata f. sp. avenae, the causal agent of oat crown rust.</title>
        <authorList>
            <person name="Miller M.E."/>
            <person name="Zhang Y."/>
            <person name="Omidvar V."/>
            <person name="Sperschneider J."/>
            <person name="Schwessinger B."/>
            <person name="Raley C."/>
            <person name="Palmer J.M."/>
            <person name="Garnica D."/>
            <person name="Upadhyaya N."/>
            <person name="Rathjen J."/>
            <person name="Taylor J.M."/>
            <person name="Park R.F."/>
            <person name="Dodds P.N."/>
            <person name="Hirsch C.D."/>
            <person name="Kianian S.F."/>
            <person name="Figueroa M."/>
        </authorList>
    </citation>
    <scope>NUCLEOTIDE SEQUENCE [LARGE SCALE GENOMIC DNA]</scope>
    <source>
        <strain evidence="1">12NC29</strain>
    </source>
</reference>